<feature type="transmembrane region" description="Helical" evidence="5">
    <location>
        <begin position="359"/>
        <end position="381"/>
    </location>
</feature>
<evidence type="ECO:0000256" key="4">
    <source>
        <dbReference type="ARBA" id="ARBA00023136"/>
    </source>
</evidence>
<dbReference type="PANTHER" id="PTHR43496:SF1">
    <property type="entry name" value="POLYGALACTURONAN_RHAMNOGALACTURONAN TRANSPORT SYSTEM PERMEASE PROTEIN YTEP"/>
    <property type="match status" value="1"/>
</dbReference>
<evidence type="ECO:0000313" key="8">
    <source>
        <dbReference type="Proteomes" id="UP000287233"/>
    </source>
</evidence>
<dbReference type="KEGG" id="bih:BIP78_0407"/>
<feature type="transmembrane region" description="Helical" evidence="5">
    <location>
        <begin position="20"/>
        <end position="41"/>
    </location>
</feature>
<evidence type="ECO:0000256" key="1">
    <source>
        <dbReference type="ARBA" id="ARBA00004141"/>
    </source>
</evidence>
<protein>
    <submittedName>
        <fullName evidence="7">Ferric iron ABC transporter, permease protein</fullName>
    </submittedName>
</protein>
<evidence type="ECO:0000256" key="3">
    <source>
        <dbReference type="ARBA" id="ARBA00022989"/>
    </source>
</evidence>
<dbReference type="PANTHER" id="PTHR43496">
    <property type="entry name" value="PROTEIN LPLB"/>
    <property type="match status" value="1"/>
</dbReference>
<evidence type="ECO:0000256" key="5">
    <source>
        <dbReference type="RuleBase" id="RU363032"/>
    </source>
</evidence>
<evidence type="ECO:0000259" key="6">
    <source>
        <dbReference type="PROSITE" id="PS50928"/>
    </source>
</evidence>
<name>A0A410FT34_BIPS1</name>
<keyword evidence="5" id="KW-0813">Transport</keyword>
<dbReference type="CDD" id="cd06261">
    <property type="entry name" value="TM_PBP2"/>
    <property type="match status" value="2"/>
</dbReference>
<feature type="transmembrane region" description="Helical" evidence="5">
    <location>
        <begin position="419"/>
        <end position="437"/>
    </location>
</feature>
<feature type="transmembrane region" description="Helical" evidence="5">
    <location>
        <begin position="255"/>
        <end position="273"/>
    </location>
</feature>
<feature type="transmembrane region" description="Helical" evidence="5">
    <location>
        <begin position="393"/>
        <end position="413"/>
    </location>
</feature>
<feature type="transmembrane region" description="Helical" evidence="5">
    <location>
        <begin position="524"/>
        <end position="549"/>
    </location>
</feature>
<gene>
    <name evidence="7" type="ORF">BIP78_0407</name>
</gene>
<accession>A0A410FT34</accession>
<feature type="domain" description="ABC transmembrane type-1" evidence="6">
    <location>
        <begin position="73"/>
        <end position="274"/>
    </location>
</feature>
<dbReference type="InterPro" id="IPR000515">
    <property type="entry name" value="MetI-like"/>
</dbReference>
<keyword evidence="2 5" id="KW-0812">Transmembrane</keyword>
<dbReference type="Proteomes" id="UP000287233">
    <property type="component" value="Chromosome"/>
</dbReference>
<comment type="subcellular location">
    <subcellularLocation>
        <location evidence="5">Cell membrane</location>
        <topology evidence="5">Multi-pass membrane protein</topology>
    </subcellularLocation>
    <subcellularLocation>
        <location evidence="1">Membrane</location>
        <topology evidence="1">Multi-pass membrane protein</topology>
    </subcellularLocation>
</comment>
<evidence type="ECO:0000256" key="2">
    <source>
        <dbReference type="ARBA" id="ARBA00022692"/>
    </source>
</evidence>
<feature type="transmembrane region" description="Helical" evidence="5">
    <location>
        <begin position="73"/>
        <end position="96"/>
    </location>
</feature>
<dbReference type="InterPro" id="IPR035906">
    <property type="entry name" value="MetI-like_sf"/>
</dbReference>
<feature type="transmembrane region" description="Helical" evidence="5">
    <location>
        <begin position="197"/>
        <end position="219"/>
    </location>
</feature>
<dbReference type="SUPFAM" id="SSF161098">
    <property type="entry name" value="MetI-like"/>
    <property type="match status" value="2"/>
</dbReference>
<comment type="similarity">
    <text evidence="5">Belongs to the binding-protein-dependent transport system permease family.</text>
</comment>
<dbReference type="PROSITE" id="PS50928">
    <property type="entry name" value="ABC_TM1"/>
    <property type="match status" value="2"/>
</dbReference>
<dbReference type="AlphaFoldDB" id="A0A410FT34"/>
<dbReference type="GO" id="GO:0055085">
    <property type="term" value="P:transmembrane transport"/>
    <property type="evidence" value="ECO:0007669"/>
    <property type="project" value="InterPro"/>
</dbReference>
<dbReference type="GO" id="GO:0005886">
    <property type="term" value="C:plasma membrane"/>
    <property type="evidence" value="ECO:0007669"/>
    <property type="project" value="UniProtKB-SubCell"/>
</dbReference>
<organism evidence="7 8">
    <name type="scientific">Bipolaricaulis sibiricus</name>
    <dbReference type="NCBI Taxonomy" id="2501609"/>
    <lineage>
        <taxon>Bacteria</taxon>
        <taxon>Candidatus Bipolaricaulota</taxon>
        <taxon>Candidatus Bipolaricaulia</taxon>
        <taxon>Candidatus Bipolaricaulales</taxon>
        <taxon>Candidatus Bipolaricaulaceae</taxon>
        <taxon>Candidatus Bipolaricaulis</taxon>
    </lineage>
</organism>
<dbReference type="Pfam" id="PF00528">
    <property type="entry name" value="BPD_transp_1"/>
    <property type="match status" value="2"/>
</dbReference>
<sequence length="564" mass="61607">MPMRSEESRNRLVNLLKDPLLLTIILLIFALLAVFIVFPVVRVFVISLTDRQGQFDVGAYTRAFSNRYMRQGFFNSLLVGGLTAVFGMLVGYLFAYTVNRTDSPLKGFLRAIAVLPIVFPPFVGALSIIMLFGFNGLITAGIFGIRNFPVYGLWGLMIAQVMCFFPVAFITLDGVISTISPTLEDAALNLGANRWQAFRKVILPMSIPGIASTMLVLFIESLADFGNPLILAGSKFPVLSVQAYLQITGMFDTRGGAALAVWLLIPSAIAFLLQKYWVSRKRYVTVTGKPTTSVLKSVSTPVKWILFALCMLLAAFILAIYGTIFWGAFVRAWGMNNTLTLQNFVYVFDVGMKAIRDTLVVAFTSTPISALLGMIMAFLLVRKVFPGRRLMEFTSLLSFAIPGTVIGIGYILAFNSPPLLLTGTLAIIVLNFVFRYMPVGIQAGVALLNQVDPAIEEAAYTLGANSRQVFAKVTLPLIIPAFFSALVFAFVRAMTAISAAIFLVSARWNLITVQILSQSDSGRLSEACAFSVVLIGIIMGFVGLLKIFLRNQVSLARSGGLGQR</sequence>
<feature type="transmembrane region" description="Helical" evidence="5">
    <location>
        <begin position="108"/>
        <end position="134"/>
    </location>
</feature>
<keyword evidence="3 5" id="KW-1133">Transmembrane helix</keyword>
<proteinExistence type="inferred from homology"/>
<feature type="domain" description="ABC transmembrane type-1" evidence="6">
    <location>
        <begin position="355"/>
        <end position="543"/>
    </location>
</feature>
<feature type="transmembrane region" description="Helical" evidence="5">
    <location>
        <begin position="154"/>
        <end position="176"/>
    </location>
</feature>
<dbReference type="EMBL" id="CP034928">
    <property type="protein sequence ID" value="QAA76173.1"/>
    <property type="molecule type" value="Genomic_DNA"/>
</dbReference>
<evidence type="ECO:0000313" key="7">
    <source>
        <dbReference type="EMBL" id="QAA76173.1"/>
    </source>
</evidence>
<reference evidence="8" key="1">
    <citation type="submission" date="2018-12" db="EMBL/GenBank/DDBJ databases">
        <title>Complete genome sequence of an uncultured bacterium of the candidate phylum Bipolaricaulota.</title>
        <authorList>
            <person name="Kadnikov V.V."/>
            <person name="Mardanov A.V."/>
            <person name="Beletsky A.V."/>
            <person name="Frank Y.A."/>
            <person name="Karnachuk O.V."/>
            <person name="Ravin N.V."/>
        </authorList>
    </citation>
    <scope>NUCLEOTIDE SEQUENCE [LARGE SCALE GENOMIC DNA]</scope>
</reference>
<feature type="transmembrane region" description="Helical" evidence="5">
    <location>
        <begin position="477"/>
        <end position="504"/>
    </location>
</feature>
<keyword evidence="4 5" id="KW-0472">Membrane</keyword>
<dbReference type="Gene3D" id="1.10.3720.10">
    <property type="entry name" value="MetI-like"/>
    <property type="match status" value="2"/>
</dbReference>
<feature type="transmembrane region" description="Helical" evidence="5">
    <location>
        <begin position="304"/>
        <end position="329"/>
    </location>
</feature>